<dbReference type="AlphaFoldDB" id="A0A6J3LQR2"/>
<evidence type="ECO:0000313" key="3">
    <source>
        <dbReference type="Proteomes" id="UP000504637"/>
    </source>
</evidence>
<feature type="region of interest" description="Disordered" evidence="1">
    <location>
        <begin position="1"/>
        <end position="29"/>
    </location>
</feature>
<dbReference type="Proteomes" id="UP000504637">
    <property type="component" value="Unplaced"/>
</dbReference>
<organism evidence="4">
    <name type="scientific">Dissoconium aciculare CBS 342.82</name>
    <dbReference type="NCBI Taxonomy" id="1314786"/>
    <lineage>
        <taxon>Eukaryota</taxon>
        <taxon>Fungi</taxon>
        <taxon>Dikarya</taxon>
        <taxon>Ascomycota</taxon>
        <taxon>Pezizomycotina</taxon>
        <taxon>Dothideomycetes</taxon>
        <taxon>Dothideomycetidae</taxon>
        <taxon>Mycosphaerellales</taxon>
        <taxon>Dissoconiaceae</taxon>
        <taxon>Dissoconium</taxon>
    </lineage>
</organism>
<reference evidence="4" key="1">
    <citation type="submission" date="2020-01" db="EMBL/GenBank/DDBJ databases">
        <authorList>
            <consortium name="DOE Joint Genome Institute"/>
            <person name="Haridas S."/>
            <person name="Albert R."/>
            <person name="Binder M."/>
            <person name="Bloem J."/>
            <person name="Labutti K."/>
            <person name="Salamov A."/>
            <person name="Andreopoulos B."/>
            <person name="Baker S.E."/>
            <person name="Barry K."/>
            <person name="Bills G."/>
            <person name="Bluhm B.H."/>
            <person name="Cannon C."/>
            <person name="Castanera R."/>
            <person name="Culley D.E."/>
            <person name="Daum C."/>
            <person name="Ezra D."/>
            <person name="Gonzalez J.B."/>
            <person name="Henrissat B."/>
            <person name="Kuo A."/>
            <person name="Liang C."/>
            <person name="Lipzen A."/>
            <person name="Lutzoni F."/>
            <person name="Magnuson J."/>
            <person name="Mondo S."/>
            <person name="Nolan M."/>
            <person name="Ohm R."/>
            <person name="Pangilinan J."/>
            <person name="Park H.-J."/>
            <person name="Ramirez L."/>
            <person name="Alfaro M."/>
            <person name="Sun H."/>
            <person name="Tritt A."/>
            <person name="Yoshinaga Y."/>
            <person name="Zwiers L.-H."/>
            <person name="Turgeon B.G."/>
            <person name="Goodwin S.B."/>
            <person name="Spatafora J.W."/>
            <person name="Crous P.W."/>
            <person name="Grigoriev I.V."/>
        </authorList>
    </citation>
    <scope>NUCLEOTIDE SEQUENCE</scope>
    <source>
        <strain evidence="4">CBS 342.82</strain>
    </source>
</reference>
<reference evidence="4" key="2">
    <citation type="submission" date="2020-04" db="EMBL/GenBank/DDBJ databases">
        <authorList>
            <consortium name="NCBI Genome Project"/>
        </authorList>
    </citation>
    <scope>NUCLEOTIDE SEQUENCE</scope>
    <source>
        <strain evidence="4">CBS 342.82</strain>
    </source>
</reference>
<dbReference type="RefSeq" id="XP_033455216.1">
    <property type="nucleotide sequence ID" value="XM_033602028.1"/>
</dbReference>
<feature type="compositionally biased region" description="Basic and acidic residues" evidence="1">
    <location>
        <begin position="214"/>
        <end position="245"/>
    </location>
</feature>
<sequence length="289" mass="33156">MATEASPQEFSPRADRSNEDSDQNANESAEREAFEYWGYLFKPDKTGTDKLKLLLQGLKNLMNEKYELAEHPGQPEPDLTPHQLAHFYRDLHGNYDQLFLGTPHESIAFIYKSLGCLHSLQPAHHTRATAFTDPTVPALKTEGWIMWQTIQLLLGPEEHAGFIREAVQQWDIRDPTTGDLFPKILPRRCFPESPDKHMVAWYEGVSERLRREAEEEERQKRIEVTHDDAPRSRRSQAHERKSRHDDEDDGGSVDSRAPAIAYFGNPLYRHIDGRPSIVRPSSRKPGPSP</sequence>
<keyword evidence="3" id="KW-1185">Reference proteome</keyword>
<dbReference type="InterPro" id="IPR055936">
    <property type="entry name" value="DUF7514"/>
</dbReference>
<name>A0A6J3LQR2_9PEZI</name>
<dbReference type="OrthoDB" id="5420895at2759"/>
<gene>
    <name evidence="4" type="ORF">K489DRAFT_328002</name>
</gene>
<evidence type="ECO:0000256" key="1">
    <source>
        <dbReference type="SAM" id="MobiDB-lite"/>
    </source>
</evidence>
<evidence type="ECO:0000313" key="4">
    <source>
        <dbReference type="RefSeq" id="XP_033455216.1"/>
    </source>
</evidence>
<dbReference type="PANTHER" id="PTHR39611">
    <property type="entry name" value="HYDROXYPROLINE-RICH GLYCOPROTEIN DZ-HRGP-RELATED"/>
    <property type="match status" value="1"/>
</dbReference>
<dbReference type="GeneID" id="54359828"/>
<protein>
    <recommendedName>
        <fullName evidence="2">DUF7514 domain-containing protein</fullName>
    </recommendedName>
</protein>
<proteinExistence type="predicted"/>
<reference evidence="4" key="3">
    <citation type="submission" date="2025-08" db="UniProtKB">
        <authorList>
            <consortium name="RefSeq"/>
        </authorList>
    </citation>
    <scope>IDENTIFICATION</scope>
    <source>
        <strain evidence="4">CBS 342.82</strain>
    </source>
</reference>
<feature type="region of interest" description="Disordered" evidence="1">
    <location>
        <begin position="214"/>
        <end position="258"/>
    </location>
</feature>
<feature type="domain" description="DUF7514" evidence="2">
    <location>
        <begin position="38"/>
        <end position="205"/>
    </location>
</feature>
<accession>A0A6J3LQR2</accession>
<dbReference type="Pfam" id="PF24355">
    <property type="entry name" value="DUF7514"/>
    <property type="match status" value="1"/>
</dbReference>
<evidence type="ECO:0000259" key="2">
    <source>
        <dbReference type="Pfam" id="PF24355"/>
    </source>
</evidence>
<feature type="non-terminal residue" evidence="4">
    <location>
        <position position="289"/>
    </location>
</feature>
<dbReference type="PANTHER" id="PTHR39611:SF2">
    <property type="entry name" value="HYDROXYPROLINE-RICH GLYCOPROTEIN DZ-HRGP"/>
    <property type="match status" value="1"/>
</dbReference>